<feature type="compositionally biased region" description="Low complexity" evidence="1">
    <location>
        <begin position="73"/>
        <end position="83"/>
    </location>
</feature>
<feature type="compositionally biased region" description="Polar residues" evidence="1">
    <location>
        <begin position="1194"/>
        <end position="1211"/>
    </location>
</feature>
<name>A0A4U5V1Y1_COLLU</name>
<dbReference type="STRING" id="240159.A0A4U5V1Y1"/>
<organism evidence="2 3">
    <name type="scientific">Collichthys lucidus</name>
    <name type="common">Big head croaker</name>
    <name type="synonym">Sciaena lucida</name>
    <dbReference type="NCBI Taxonomy" id="240159"/>
    <lineage>
        <taxon>Eukaryota</taxon>
        <taxon>Metazoa</taxon>
        <taxon>Chordata</taxon>
        <taxon>Craniata</taxon>
        <taxon>Vertebrata</taxon>
        <taxon>Euteleostomi</taxon>
        <taxon>Actinopterygii</taxon>
        <taxon>Neopterygii</taxon>
        <taxon>Teleostei</taxon>
        <taxon>Neoteleostei</taxon>
        <taxon>Acanthomorphata</taxon>
        <taxon>Eupercaria</taxon>
        <taxon>Sciaenidae</taxon>
        <taxon>Collichthys</taxon>
    </lineage>
</organism>
<feature type="compositionally biased region" description="Basic and acidic residues" evidence="1">
    <location>
        <begin position="796"/>
        <end position="817"/>
    </location>
</feature>
<reference evidence="2 3" key="1">
    <citation type="submission" date="2019-01" db="EMBL/GenBank/DDBJ databases">
        <title>Genome Assembly of Collichthys lucidus.</title>
        <authorList>
            <person name="Cai M."/>
            <person name="Xiao S."/>
        </authorList>
    </citation>
    <scope>NUCLEOTIDE SEQUENCE [LARGE SCALE GENOMIC DNA]</scope>
    <source>
        <strain evidence="2">JT15FE1705JMU</strain>
        <tissue evidence="2">Muscle</tissue>
    </source>
</reference>
<feature type="compositionally biased region" description="Polar residues" evidence="1">
    <location>
        <begin position="231"/>
        <end position="242"/>
    </location>
</feature>
<dbReference type="Proteomes" id="UP000298787">
    <property type="component" value="Chromosome 13"/>
</dbReference>
<dbReference type="EMBL" id="CM014090">
    <property type="protein sequence ID" value="TKS81130.1"/>
    <property type="molecule type" value="Genomic_DNA"/>
</dbReference>
<feature type="compositionally biased region" description="Low complexity" evidence="1">
    <location>
        <begin position="492"/>
        <end position="511"/>
    </location>
</feature>
<feature type="region of interest" description="Disordered" evidence="1">
    <location>
        <begin position="1395"/>
        <end position="1415"/>
    </location>
</feature>
<feature type="region of interest" description="Disordered" evidence="1">
    <location>
        <begin position="1028"/>
        <end position="1074"/>
    </location>
</feature>
<feature type="compositionally biased region" description="Basic and acidic residues" evidence="1">
    <location>
        <begin position="723"/>
        <end position="756"/>
    </location>
</feature>
<proteinExistence type="predicted"/>
<keyword evidence="3" id="KW-1185">Reference proteome</keyword>
<protein>
    <submittedName>
        <fullName evidence="2">Rho guanine nucleotide exchange factor 17</fullName>
    </submittedName>
</protein>
<accession>A0A4U5V1Y1</accession>
<feature type="region of interest" description="Disordered" evidence="1">
    <location>
        <begin position="584"/>
        <end position="620"/>
    </location>
</feature>
<feature type="compositionally biased region" description="Polar residues" evidence="1">
    <location>
        <begin position="171"/>
        <end position="182"/>
    </location>
</feature>
<sequence length="1415" mass="152503">MAERERKNVAVYRSVSFKKLGSWSTNNRSENRQHKSEDLEAAGVALPPEPSKAEQPLATRNVSVSRKVSKISATTATTTTATAGLPTADSKRGSSTPLSSISPSIRQLTEKFSSSSGGGGGSAGTHRASPGDGTAVTRGSSTLPRARSSRKDGSPSRKSFHEDSVGGYFQDSDTTNATTESLIDNKLHKFYSGTDSVSGSDSEKKSKKRIFTRLTTDSSSSNTDRSDKFSPCSSANEASSLSLDGKCTVGTQSRESSAPKETLCYGMDFYSKADHQHYSNDEGADVETQSSNNNKVSGRNTFQSSSSSSRSCTGAPDKAITSSSSSTVAPSTELRAPARVACPLSSRWRFSSGDEEEEHTRRRRGGSWSVPSGPAASIPYRAGEKGTTERGGSYLSRSKNGWWGAKGIGRSSGSEEDSPGSLGPHSREAVRRRSLRKKKKFSGAALATGRDDYDDHDGESEDSDSDIALTMEHSDRHHQQNTRRRISGNDISQSPQQSYSGSSHCSSRYSSTETLKEEDQASCANRANSRPSSSSMLSKTYHGNFTMYRSPSFGHGDNVSHPPLRVRPKIVPIVTPLPSVLAREGGVSTGVRGGEATTRRTTGGDGVDDNDKNRISMSNPDITSETMSLLSFLKSDLSELKVRKTSGDKSGVVEGSSVYRMGSRTHGGTLLSSGRRPSLKDLTATLRRAKSFTYSDKPTTATRCYLTGGTAKRSSSEQQLDIDGERDGRVSASDRDVESDGGDFRVGRGQRMRDYGFNDDNDDEVFPPLQEKYVQEARQVIRDICQMSTREDDDDIGKTNEEKEKAGVSVKNEAKPDEEAEFNNTKDRDKHEQERENRERERSERDGQSMQLEKLNSRGTEYSEKAKRQSRETERALLKGDSEESMFYDRSVDELSGHESSLTDEGIVTEPETGPSDPSERSFLGSAGVNLGSRVARDVLGQPVTVWKQSALHEAEGFKQEREEMTENSLNCTNRLNEVNVPPSLPFPARMAESDSIIMEQSSTAGITNVNTTAEEINTNSAVLQRSAGTAGVGGGGHEAPATPSAIRRRRKFSPSGNNAAGSDSSNGSNAESTIAAAGNGESTVYRSLSDPMPQRRCSVAEEGNNNFSSVDSNLLGSLSVKGEYKGSMASDLSVYSDGGLRDDAIHDYSGVIRSIVAEPGAMDRLMTDDHGNGKAPKKKSFSDPSRRSDAPLLSQNDPQLKGQTGSTQPISELDQPGQIPPSSNPEGSGRPCCPDLFAEPQNLTTRDGASVSASEGTSTETSTSGITETGPQKKSTEDTVSIAVPQKTKPRVLRKSRQNGNGRSWKCRSVVPEWLLGSRIKAQGEEEDDWKRETGAAKAKAASQAVNSPSAIKDSLDSECVYLCTGVCLAKRGRPKYKGLLIKRRFHQTKHAFIHSESSAATTVPGSAEKEPAE</sequence>
<gene>
    <name evidence="2" type="ORF">D9C73_015234</name>
</gene>
<feature type="compositionally biased region" description="Low complexity" evidence="1">
    <location>
        <begin position="1249"/>
        <end position="1271"/>
    </location>
</feature>
<feature type="region of interest" description="Disordered" evidence="1">
    <location>
        <begin position="276"/>
        <end position="538"/>
    </location>
</feature>
<feature type="compositionally biased region" description="Acidic residues" evidence="1">
    <location>
        <begin position="452"/>
        <end position="465"/>
    </location>
</feature>
<feature type="region of interest" description="Disordered" evidence="1">
    <location>
        <begin position="1165"/>
        <end position="1281"/>
    </location>
</feature>
<feature type="compositionally biased region" description="Polar residues" evidence="1">
    <location>
        <begin position="1397"/>
        <end position="1406"/>
    </location>
</feature>
<feature type="region of interest" description="Disordered" evidence="1">
    <location>
        <begin position="21"/>
        <end position="258"/>
    </location>
</feature>
<feature type="compositionally biased region" description="Basic and acidic residues" evidence="1">
    <location>
        <begin position="824"/>
        <end position="847"/>
    </location>
</feature>
<evidence type="ECO:0000256" key="1">
    <source>
        <dbReference type="SAM" id="MobiDB-lite"/>
    </source>
</evidence>
<feature type="compositionally biased region" description="Low complexity" evidence="1">
    <location>
        <begin position="94"/>
        <end position="105"/>
    </location>
</feature>
<feature type="compositionally biased region" description="Basic and acidic residues" evidence="1">
    <location>
        <begin position="29"/>
        <end position="38"/>
    </location>
</feature>
<feature type="compositionally biased region" description="Polar residues" evidence="1">
    <location>
        <begin position="287"/>
        <end position="303"/>
    </location>
</feature>
<feature type="compositionally biased region" description="Low complexity" evidence="1">
    <location>
        <begin position="1054"/>
        <end position="1073"/>
    </location>
</feature>
<feature type="compositionally biased region" description="Basic and acidic residues" evidence="1">
    <location>
        <begin position="861"/>
        <end position="882"/>
    </location>
</feature>
<feature type="compositionally biased region" description="Basic and acidic residues" evidence="1">
    <location>
        <begin position="149"/>
        <end position="164"/>
    </location>
</feature>
<evidence type="ECO:0000313" key="3">
    <source>
        <dbReference type="Proteomes" id="UP000298787"/>
    </source>
</evidence>
<feature type="compositionally biased region" description="Basic residues" evidence="1">
    <location>
        <begin position="432"/>
        <end position="441"/>
    </location>
</feature>
<evidence type="ECO:0000313" key="2">
    <source>
        <dbReference type="EMBL" id="TKS81130.1"/>
    </source>
</evidence>
<feature type="region of interest" description="Disordered" evidence="1">
    <location>
        <begin position="708"/>
        <end position="765"/>
    </location>
</feature>
<feature type="compositionally biased region" description="Low complexity" evidence="1">
    <location>
        <begin position="521"/>
        <end position="535"/>
    </location>
</feature>
<feature type="region of interest" description="Disordered" evidence="1">
    <location>
        <begin position="788"/>
        <end position="925"/>
    </location>
</feature>
<feature type="compositionally biased region" description="Basic and acidic residues" evidence="1">
    <location>
        <begin position="1181"/>
        <end position="1190"/>
    </location>
</feature>